<dbReference type="PRINTS" id="PR00344">
    <property type="entry name" value="BCTRLSENSOR"/>
</dbReference>
<name>A0ABV6DN50_9BACL</name>
<keyword evidence="5 10" id="KW-0418">Kinase</keyword>
<evidence type="ECO:0000256" key="6">
    <source>
        <dbReference type="ARBA" id="ARBA00022840"/>
    </source>
</evidence>
<dbReference type="RefSeq" id="WP_377471356.1">
    <property type="nucleotide sequence ID" value="NZ_JBHLWN010000067.1"/>
</dbReference>
<dbReference type="InterPro" id="IPR010559">
    <property type="entry name" value="Sig_transdc_His_kin_internal"/>
</dbReference>
<keyword evidence="8" id="KW-0812">Transmembrane</keyword>
<keyword evidence="8" id="KW-0472">Membrane</keyword>
<evidence type="ECO:0000256" key="3">
    <source>
        <dbReference type="ARBA" id="ARBA00022679"/>
    </source>
</evidence>
<evidence type="ECO:0000256" key="1">
    <source>
        <dbReference type="ARBA" id="ARBA00000085"/>
    </source>
</evidence>
<dbReference type="PROSITE" id="PS50109">
    <property type="entry name" value="HIS_KIN"/>
    <property type="match status" value="1"/>
</dbReference>
<reference evidence="10 11" key="1">
    <citation type="submission" date="2024-09" db="EMBL/GenBank/DDBJ databases">
        <authorList>
            <person name="Sun Q."/>
            <person name="Mori K."/>
        </authorList>
    </citation>
    <scope>NUCLEOTIDE SEQUENCE [LARGE SCALE GENOMIC DNA]</scope>
    <source>
        <strain evidence="10 11">CCM 7759</strain>
    </source>
</reference>
<evidence type="ECO:0000313" key="10">
    <source>
        <dbReference type="EMBL" id="MFC0214023.1"/>
    </source>
</evidence>
<keyword evidence="3 10" id="KW-0808">Transferase</keyword>
<dbReference type="SUPFAM" id="SSF55874">
    <property type="entry name" value="ATPase domain of HSP90 chaperone/DNA topoisomerase II/histidine kinase"/>
    <property type="match status" value="1"/>
</dbReference>
<evidence type="ECO:0000256" key="5">
    <source>
        <dbReference type="ARBA" id="ARBA00022777"/>
    </source>
</evidence>
<dbReference type="InterPro" id="IPR050640">
    <property type="entry name" value="Bact_2-comp_sensor_kinase"/>
</dbReference>
<evidence type="ECO:0000256" key="4">
    <source>
        <dbReference type="ARBA" id="ARBA00022741"/>
    </source>
</evidence>
<evidence type="ECO:0000256" key="8">
    <source>
        <dbReference type="SAM" id="Phobius"/>
    </source>
</evidence>
<dbReference type="PANTHER" id="PTHR34220:SF7">
    <property type="entry name" value="SENSOR HISTIDINE KINASE YPDA"/>
    <property type="match status" value="1"/>
</dbReference>
<feature type="transmembrane region" description="Helical" evidence="8">
    <location>
        <begin position="46"/>
        <end position="64"/>
    </location>
</feature>
<dbReference type="Gene3D" id="3.30.565.10">
    <property type="entry name" value="Histidine kinase-like ATPase, C-terminal domain"/>
    <property type="match status" value="1"/>
</dbReference>
<protein>
    <recommendedName>
        <fullName evidence="2">histidine kinase</fullName>
        <ecNumber evidence="2">2.7.13.3</ecNumber>
    </recommendedName>
</protein>
<dbReference type="InterPro" id="IPR005467">
    <property type="entry name" value="His_kinase_dom"/>
</dbReference>
<feature type="domain" description="Histidine kinase" evidence="9">
    <location>
        <begin position="508"/>
        <end position="611"/>
    </location>
</feature>
<evidence type="ECO:0000259" key="9">
    <source>
        <dbReference type="PROSITE" id="PS50109"/>
    </source>
</evidence>
<dbReference type="Pfam" id="PF02518">
    <property type="entry name" value="HATPase_c"/>
    <property type="match status" value="1"/>
</dbReference>
<evidence type="ECO:0000313" key="11">
    <source>
        <dbReference type="Proteomes" id="UP001589776"/>
    </source>
</evidence>
<dbReference type="PANTHER" id="PTHR34220">
    <property type="entry name" value="SENSOR HISTIDINE KINASE YPDA"/>
    <property type="match status" value="1"/>
</dbReference>
<dbReference type="Pfam" id="PF06580">
    <property type="entry name" value="His_kinase"/>
    <property type="match status" value="1"/>
</dbReference>
<gene>
    <name evidence="10" type="ORF">ACFFK0_16455</name>
</gene>
<dbReference type="Proteomes" id="UP001589776">
    <property type="component" value="Unassembled WGS sequence"/>
</dbReference>
<keyword evidence="4" id="KW-0547">Nucleotide-binding</keyword>
<keyword evidence="11" id="KW-1185">Reference proteome</keyword>
<dbReference type="EC" id="2.7.13.3" evidence="2"/>
<proteinExistence type="predicted"/>
<accession>A0ABV6DN50</accession>
<feature type="transmembrane region" description="Helical" evidence="8">
    <location>
        <begin position="318"/>
        <end position="339"/>
    </location>
</feature>
<keyword evidence="7" id="KW-0902">Two-component regulatory system</keyword>
<evidence type="ECO:0000256" key="2">
    <source>
        <dbReference type="ARBA" id="ARBA00012438"/>
    </source>
</evidence>
<dbReference type="InterPro" id="IPR036890">
    <property type="entry name" value="HATPase_C_sf"/>
</dbReference>
<sequence>MRKILSALLNSITGQRRGNLYGGIRYIKQSEAALTRKFFADNLRRIIVLSLIPLTLLGSLSIFITDRYIRQSVEQNSESRLDQLTELTQVIPSELDSLSLSFDKDPKIKIRLQSILNTSSFTYEELEALFYLRNVIDVPANSKPYIHSIYIYYDNPYGRYLTSRDGMAQLDSSLDKDWLMHARRTGAGEEEFFTELRNLPTSTGPDRFAEVITVYKPFSFSSSGSFQGLIVMNVLPSYFQKSLLESDPWPGSYYYMTDRNGIPLVHSESFPGVVPMKDNGARFSYNEAWVNVKDVPRLAWKAVSVIPSAALYSLPSTIVRITLALCLLSLLLSAAYALWITRKNYRQLSQIIHVLDSADAAGDQVPAMPEHIHDVYELIVRNILQTFLEQKYLRVQLSERQARMELVELKALQSQMNPHFISNTLHSIYWKTFQLTRSPNEACLMIERLSDLLEYSLRAADEAVLLRDELTNVRSYVELQRTRFGSRLTDVWDIGDGTEECRVVKISLQPLVENSIHIGFESEQRLTVKIKSRLENGRLKVTVIDDGPGIAKERLAHIRRSLENNALTGKHVGLANTSKRLSLHYGSGGLLRIMSREGSGTAVTLIFPQEPF</sequence>
<dbReference type="EMBL" id="JBHLWN010000067">
    <property type="protein sequence ID" value="MFC0214023.1"/>
    <property type="molecule type" value="Genomic_DNA"/>
</dbReference>
<organism evidence="10 11">
    <name type="scientific">Paenibacillus chartarius</name>
    <dbReference type="NCBI Taxonomy" id="747481"/>
    <lineage>
        <taxon>Bacteria</taxon>
        <taxon>Bacillati</taxon>
        <taxon>Bacillota</taxon>
        <taxon>Bacilli</taxon>
        <taxon>Bacillales</taxon>
        <taxon>Paenibacillaceae</taxon>
        <taxon>Paenibacillus</taxon>
    </lineage>
</organism>
<dbReference type="InterPro" id="IPR004358">
    <property type="entry name" value="Sig_transdc_His_kin-like_C"/>
</dbReference>
<dbReference type="InterPro" id="IPR003594">
    <property type="entry name" value="HATPase_dom"/>
</dbReference>
<comment type="catalytic activity">
    <reaction evidence="1">
        <text>ATP + protein L-histidine = ADP + protein N-phospho-L-histidine.</text>
        <dbReference type="EC" id="2.7.13.3"/>
    </reaction>
</comment>
<comment type="caution">
    <text evidence="10">The sequence shown here is derived from an EMBL/GenBank/DDBJ whole genome shotgun (WGS) entry which is preliminary data.</text>
</comment>
<dbReference type="GO" id="GO:0004673">
    <property type="term" value="F:protein histidine kinase activity"/>
    <property type="evidence" value="ECO:0007669"/>
    <property type="project" value="UniProtKB-EC"/>
</dbReference>
<evidence type="ECO:0000256" key="7">
    <source>
        <dbReference type="ARBA" id="ARBA00023012"/>
    </source>
</evidence>
<keyword evidence="8" id="KW-1133">Transmembrane helix</keyword>
<keyword evidence="6" id="KW-0067">ATP-binding</keyword>